<feature type="non-terminal residue" evidence="1">
    <location>
        <position position="1"/>
    </location>
</feature>
<dbReference type="AlphaFoldDB" id="X0Y1R4"/>
<evidence type="ECO:0000313" key="1">
    <source>
        <dbReference type="EMBL" id="GAG42688.1"/>
    </source>
</evidence>
<sequence>NGNKGVQIQTEVGDTHVVGAASTKFWFLPAGGFTALGAIISQGTNISTSVSANSAKVSYSDAGETLLRDGSVVRTADQDYGGFSPTNVGTFTAGILTGTYATSDTITAAQIRGAIIYVTGAATITLPA</sequence>
<comment type="caution">
    <text evidence="1">The sequence shown here is derived from an EMBL/GenBank/DDBJ whole genome shotgun (WGS) entry which is preliminary data.</text>
</comment>
<proteinExistence type="predicted"/>
<name>X0Y1R4_9ZZZZ</name>
<dbReference type="EMBL" id="BARS01057728">
    <property type="protein sequence ID" value="GAG42688.1"/>
    <property type="molecule type" value="Genomic_DNA"/>
</dbReference>
<organism evidence="1">
    <name type="scientific">marine sediment metagenome</name>
    <dbReference type="NCBI Taxonomy" id="412755"/>
    <lineage>
        <taxon>unclassified sequences</taxon>
        <taxon>metagenomes</taxon>
        <taxon>ecological metagenomes</taxon>
    </lineage>
</organism>
<protein>
    <submittedName>
        <fullName evidence="1">Uncharacterized protein</fullName>
    </submittedName>
</protein>
<reference evidence="1" key="1">
    <citation type="journal article" date="2014" name="Front. Microbiol.">
        <title>High frequency of phylogenetically diverse reductive dehalogenase-homologous genes in deep subseafloor sedimentary metagenomes.</title>
        <authorList>
            <person name="Kawai M."/>
            <person name="Futagami T."/>
            <person name="Toyoda A."/>
            <person name="Takaki Y."/>
            <person name="Nishi S."/>
            <person name="Hori S."/>
            <person name="Arai W."/>
            <person name="Tsubouchi T."/>
            <person name="Morono Y."/>
            <person name="Uchiyama I."/>
            <person name="Ito T."/>
            <person name="Fujiyama A."/>
            <person name="Inagaki F."/>
            <person name="Takami H."/>
        </authorList>
    </citation>
    <scope>NUCLEOTIDE SEQUENCE</scope>
    <source>
        <strain evidence="1">Expedition CK06-06</strain>
    </source>
</reference>
<accession>X0Y1R4</accession>
<gene>
    <name evidence="1" type="ORF">S01H1_84520</name>
</gene>
<feature type="non-terminal residue" evidence="1">
    <location>
        <position position="128"/>
    </location>
</feature>